<keyword evidence="3" id="KW-0285">Flavoprotein</keyword>
<evidence type="ECO:0000256" key="3">
    <source>
        <dbReference type="ARBA" id="ARBA00022630"/>
    </source>
</evidence>
<accession>A0ABT7XJC5</accession>
<evidence type="ECO:0000256" key="4">
    <source>
        <dbReference type="ARBA" id="ARBA00022827"/>
    </source>
</evidence>
<evidence type="ECO:0000313" key="9">
    <source>
        <dbReference type="Proteomes" id="UP001168540"/>
    </source>
</evidence>
<dbReference type="Pfam" id="PF02771">
    <property type="entry name" value="Acyl-CoA_dh_N"/>
    <property type="match status" value="1"/>
</dbReference>
<name>A0ABT7XJC5_9NEIS</name>
<evidence type="ECO:0000259" key="7">
    <source>
        <dbReference type="Pfam" id="PF02771"/>
    </source>
</evidence>
<evidence type="ECO:0000256" key="1">
    <source>
        <dbReference type="ARBA" id="ARBA00001974"/>
    </source>
</evidence>
<dbReference type="InterPro" id="IPR013786">
    <property type="entry name" value="AcylCoA_DH/ox_N"/>
</dbReference>
<protein>
    <submittedName>
        <fullName evidence="8">Acyl-CoA dehydrogenase family protein</fullName>
        <ecNumber evidence="8">1.-.-.-</ecNumber>
    </submittedName>
</protein>
<feature type="domain" description="Acyl-CoA dehydrogenase/oxidase N-terminal" evidence="7">
    <location>
        <begin position="6"/>
        <end position="120"/>
    </location>
</feature>
<evidence type="ECO:0000256" key="2">
    <source>
        <dbReference type="ARBA" id="ARBA00009347"/>
    </source>
</evidence>
<evidence type="ECO:0000256" key="5">
    <source>
        <dbReference type="ARBA" id="ARBA00023002"/>
    </source>
</evidence>
<dbReference type="Gene3D" id="1.20.140.10">
    <property type="entry name" value="Butyryl-CoA Dehydrogenase, subunit A, domain 3"/>
    <property type="match status" value="1"/>
</dbReference>
<dbReference type="EC" id="1.-.-.-" evidence="8"/>
<dbReference type="Proteomes" id="UP001168540">
    <property type="component" value="Unassembled WGS sequence"/>
</dbReference>
<keyword evidence="5 8" id="KW-0560">Oxidoreductase</keyword>
<organism evidence="8 9">
    <name type="scientific">Crenobacter oryzisoli</name>
    <dbReference type="NCBI Taxonomy" id="3056844"/>
    <lineage>
        <taxon>Bacteria</taxon>
        <taxon>Pseudomonadati</taxon>
        <taxon>Pseudomonadota</taxon>
        <taxon>Betaproteobacteria</taxon>
        <taxon>Neisseriales</taxon>
        <taxon>Neisseriaceae</taxon>
        <taxon>Crenobacter</taxon>
    </lineage>
</organism>
<sequence length="353" mass="38448">MDFTFTEDQLALRANVRSVFMKEVAPELLRELWETDTGRSAELWQLVTEQGLTALSVPEEYGGLGLADIDWVLMAQEVGYYGLTEPLIDTAWVGAALIAALPESAAAFKDVWLARIAHGEAKLAIGHPLNPLVENAHVADLLLLNHRDEVHAVPRGQVTLTAHASLDASRRLFAVEWTPSEATRLADAEVGRTLWADALNRSVLAVAAQLSGLVTRVLDLAIDYTAERKQFGKPIGSFQAVKHLLADVAVELEFAKPALLRAAVSLANGHSKTGLHVSHARLALADTATLAARHTMQVHGAMGYTWELDLQIFMKRIWALAAVWGDKAFHLQRVADHVLASDTVLDPSQTFAA</sequence>
<dbReference type="Pfam" id="PF00441">
    <property type="entry name" value="Acyl-CoA_dh_1"/>
    <property type="match status" value="1"/>
</dbReference>
<evidence type="ECO:0000313" key="8">
    <source>
        <dbReference type="EMBL" id="MDN0073870.1"/>
    </source>
</evidence>
<dbReference type="InterPro" id="IPR037069">
    <property type="entry name" value="AcylCoA_DH/ox_N_sf"/>
</dbReference>
<keyword evidence="4" id="KW-0274">FAD</keyword>
<dbReference type="InterPro" id="IPR009075">
    <property type="entry name" value="AcylCo_DH/oxidase_C"/>
</dbReference>
<keyword evidence="9" id="KW-1185">Reference proteome</keyword>
<comment type="similarity">
    <text evidence="2">Belongs to the acyl-CoA dehydrogenase family.</text>
</comment>
<dbReference type="Gene3D" id="1.10.540.10">
    <property type="entry name" value="Acyl-CoA dehydrogenase/oxidase, N-terminal domain"/>
    <property type="match status" value="1"/>
</dbReference>
<evidence type="ECO:0000259" key="6">
    <source>
        <dbReference type="Pfam" id="PF00441"/>
    </source>
</evidence>
<dbReference type="InterPro" id="IPR009100">
    <property type="entry name" value="AcylCoA_DH/oxidase_NM_dom_sf"/>
</dbReference>
<dbReference type="EMBL" id="JAUEDK010000004">
    <property type="protein sequence ID" value="MDN0073870.1"/>
    <property type="molecule type" value="Genomic_DNA"/>
</dbReference>
<comment type="caution">
    <text evidence="8">The sequence shown here is derived from an EMBL/GenBank/DDBJ whole genome shotgun (WGS) entry which is preliminary data.</text>
</comment>
<dbReference type="PANTHER" id="PTHR43884">
    <property type="entry name" value="ACYL-COA DEHYDROGENASE"/>
    <property type="match status" value="1"/>
</dbReference>
<proteinExistence type="inferred from homology"/>
<dbReference type="GO" id="GO:0016491">
    <property type="term" value="F:oxidoreductase activity"/>
    <property type="evidence" value="ECO:0007669"/>
    <property type="project" value="UniProtKB-KW"/>
</dbReference>
<gene>
    <name evidence="8" type="ORF">QU481_03060</name>
</gene>
<reference evidence="8" key="1">
    <citation type="submission" date="2023-06" db="EMBL/GenBank/DDBJ databases">
        <authorList>
            <person name="Zhang S."/>
        </authorList>
    </citation>
    <scope>NUCLEOTIDE SEQUENCE</scope>
    <source>
        <strain evidence="8">SG2303</strain>
    </source>
</reference>
<dbReference type="PANTHER" id="PTHR43884:SF20">
    <property type="entry name" value="ACYL-COA DEHYDROGENASE FADE28"/>
    <property type="match status" value="1"/>
</dbReference>
<dbReference type="RefSeq" id="WP_289828418.1">
    <property type="nucleotide sequence ID" value="NZ_JAUEDK010000004.1"/>
</dbReference>
<dbReference type="SUPFAM" id="SSF56645">
    <property type="entry name" value="Acyl-CoA dehydrogenase NM domain-like"/>
    <property type="match status" value="1"/>
</dbReference>
<dbReference type="InterPro" id="IPR036250">
    <property type="entry name" value="AcylCo_DH-like_C"/>
</dbReference>
<feature type="domain" description="Acyl-CoA dehydrogenase/oxidase C-terminal" evidence="6">
    <location>
        <begin position="194"/>
        <end position="338"/>
    </location>
</feature>
<comment type="cofactor">
    <cofactor evidence="1">
        <name>FAD</name>
        <dbReference type="ChEBI" id="CHEBI:57692"/>
    </cofactor>
</comment>
<dbReference type="SUPFAM" id="SSF47203">
    <property type="entry name" value="Acyl-CoA dehydrogenase C-terminal domain-like"/>
    <property type="match status" value="1"/>
</dbReference>